<dbReference type="Proteomes" id="UP000256601">
    <property type="component" value="Unassembled WGS sequence"/>
</dbReference>
<sequence>MSTEERDGSPAEVHSEAPSETGTPEPDWSVSREARGDRPYKFGQRYLKDEESVWDHNAWDHVEWGEEQRVEAEEKLAKQKEAPVTEFDKKAYMADPARYWDLFYKNNKENFFKDRKWLRVEFPALYEATKADAGPVSILEVGCGAGNTMFPVLGANENPDLRIFGCDFSRRAVEIVRESDQFDPKHAGASVWDLADPEGNLPEGIEEHSVDIVVMIFVFSALAPEQWKQAMKNVDRLLKPGGRILFRDYGRYDLTQLRFKKGRLLDENFYIRGDGTRVYFFTEEELHDIFGERFEVVKVGTDRRLMVNRQRRIKMYRIWLQAEFRKKE</sequence>
<name>A0A371C5J1_YARLL</name>
<gene>
    <name evidence="7" type="ORF">B0I71DRAFT_132305</name>
</gene>
<organism evidence="7 8">
    <name type="scientific">Yarrowia lipolytica</name>
    <name type="common">Candida lipolytica</name>
    <dbReference type="NCBI Taxonomy" id="4952"/>
    <lineage>
        <taxon>Eukaryota</taxon>
        <taxon>Fungi</taxon>
        <taxon>Dikarya</taxon>
        <taxon>Ascomycota</taxon>
        <taxon>Saccharomycotina</taxon>
        <taxon>Dipodascomycetes</taxon>
        <taxon>Dipodascales</taxon>
        <taxon>Dipodascales incertae sedis</taxon>
        <taxon>Yarrowia</taxon>
    </lineage>
</organism>
<dbReference type="InterPro" id="IPR026113">
    <property type="entry name" value="METTL2/6/8-like"/>
</dbReference>
<accession>A0A371C5J1</accession>
<evidence type="ECO:0000256" key="2">
    <source>
        <dbReference type="ARBA" id="ARBA00022603"/>
    </source>
</evidence>
<keyword evidence="3 4" id="KW-0808">Transferase</keyword>
<reference evidence="7 8" key="1">
    <citation type="submission" date="2018-07" db="EMBL/GenBank/DDBJ databases">
        <title>Draft Genome Assemblies for Five Robust Yarrowia lipolytica Strains Exhibiting High Lipid Production and Pentose Sugar Utilization and Sugar Alcohol Secretion from Undetoxified Lignocellulosic Biomass Hydrolysates.</title>
        <authorList>
            <consortium name="DOE Joint Genome Institute"/>
            <person name="Walker C."/>
            <person name="Ryu S."/>
            <person name="Na H."/>
            <person name="Zane M."/>
            <person name="LaButti K."/>
            <person name="Lipzen A."/>
            <person name="Haridas S."/>
            <person name="Barry K."/>
            <person name="Grigoriev I.V."/>
            <person name="Quarterman J."/>
            <person name="Slininger P."/>
            <person name="Dien B."/>
            <person name="Trinh C.T."/>
        </authorList>
    </citation>
    <scope>NUCLEOTIDE SEQUENCE [LARGE SCALE GENOMIC DNA]</scope>
    <source>
        <strain evidence="7 8">YB392</strain>
    </source>
</reference>
<dbReference type="GO" id="GO:0052735">
    <property type="term" value="F:tRNA (cytidine-3-)-methyltransferase activity"/>
    <property type="evidence" value="ECO:0007669"/>
    <property type="project" value="TreeGrafter"/>
</dbReference>
<comment type="similarity">
    <text evidence="1 4">Belongs to the methyltransferase superfamily. METL family.</text>
</comment>
<evidence type="ECO:0000313" key="7">
    <source>
        <dbReference type="EMBL" id="RDW25586.1"/>
    </source>
</evidence>
<evidence type="ECO:0000313" key="8">
    <source>
        <dbReference type="Proteomes" id="UP000256601"/>
    </source>
</evidence>
<proteinExistence type="inferred from homology"/>
<evidence type="ECO:0000256" key="1">
    <source>
        <dbReference type="ARBA" id="ARBA00009725"/>
    </source>
</evidence>
<protein>
    <recommendedName>
        <fullName evidence="4">tRNA N(3)-methylcytidine methyltransferase</fullName>
        <ecNumber evidence="4">2.1.1.-</ecNumber>
    </recommendedName>
</protein>
<evidence type="ECO:0000259" key="6">
    <source>
        <dbReference type="Pfam" id="PF08242"/>
    </source>
</evidence>
<dbReference type="Pfam" id="PF08242">
    <property type="entry name" value="Methyltransf_12"/>
    <property type="match status" value="1"/>
</dbReference>
<evidence type="ECO:0000256" key="5">
    <source>
        <dbReference type="SAM" id="MobiDB-lite"/>
    </source>
</evidence>
<keyword evidence="2 4" id="KW-0489">Methyltransferase</keyword>
<dbReference type="PANTHER" id="PTHR22809">
    <property type="entry name" value="METHYLTRANSFERASE-RELATED"/>
    <property type="match status" value="1"/>
</dbReference>
<dbReference type="EMBL" id="KZ858998">
    <property type="protein sequence ID" value="RDW25586.1"/>
    <property type="molecule type" value="Genomic_DNA"/>
</dbReference>
<evidence type="ECO:0000256" key="4">
    <source>
        <dbReference type="PIRNR" id="PIRNR037755"/>
    </source>
</evidence>
<dbReference type="CDD" id="cd02440">
    <property type="entry name" value="AdoMet_MTases"/>
    <property type="match status" value="1"/>
</dbReference>
<dbReference type="GO" id="GO:0032259">
    <property type="term" value="P:methylation"/>
    <property type="evidence" value="ECO:0007669"/>
    <property type="project" value="UniProtKB-KW"/>
</dbReference>
<dbReference type="EC" id="2.1.1.-" evidence="4"/>
<dbReference type="InterPro" id="IPR013217">
    <property type="entry name" value="Methyltransf_12"/>
</dbReference>
<dbReference type="SUPFAM" id="SSF53335">
    <property type="entry name" value="S-adenosyl-L-methionine-dependent methyltransferases"/>
    <property type="match status" value="1"/>
</dbReference>
<feature type="compositionally biased region" description="Basic and acidic residues" evidence="5">
    <location>
        <begin position="1"/>
        <end position="17"/>
    </location>
</feature>
<dbReference type="OrthoDB" id="417697at2759"/>
<dbReference type="InterPro" id="IPR029063">
    <property type="entry name" value="SAM-dependent_MTases_sf"/>
</dbReference>
<dbReference type="PANTHER" id="PTHR22809:SF11">
    <property type="entry name" value="TRNA N(3)-METHYLCYTIDINE METHYLTRANSFERASE METTL2"/>
    <property type="match status" value="1"/>
</dbReference>
<dbReference type="VEuPathDB" id="FungiDB:YALI1_E29535g"/>
<comment type="function">
    <text evidence="4">S-adenosyl-L-methionine-dependent methyltransferase.</text>
</comment>
<dbReference type="PIRSF" id="PIRSF037755">
    <property type="entry name" value="Mettl2_prd"/>
    <property type="match status" value="1"/>
</dbReference>
<evidence type="ECO:0000256" key="3">
    <source>
        <dbReference type="ARBA" id="ARBA00022679"/>
    </source>
</evidence>
<dbReference type="VEuPathDB" id="FungiDB:YALI0_E24717g"/>
<dbReference type="Gene3D" id="3.40.50.150">
    <property type="entry name" value="Vaccinia Virus protein VP39"/>
    <property type="match status" value="1"/>
</dbReference>
<feature type="domain" description="Methyltransferase type 12" evidence="6">
    <location>
        <begin position="139"/>
        <end position="244"/>
    </location>
</feature>
<feature type="region of interest" description="Disordered" evidence="5">
    <location>
        <begin position="1"/>
        <end position="35"/>
    </location>
</feature>
<dbReference type="FunFam" id="3.40.50.150:FF:000221">
    <property type="entry name" value="Methyltransferase-like protein"/>
    <property type="match status" value="1"/>
</dbReference>
<dbReference type="AlphaFoldDB" id="A0A371C5J1"/>